<protein>
    <recommendedName>
        <fullName evidence="1">Trehalose 2-sulfotransferase</fullName>
    </recommendedName>
</protein>
<evidence type="ECO:0000256" key="1">
    <source>
        <dbReference type="PIRNR" id="PIRNR021497"/>
    </source>
</evidence>
<sequence length="271" mass="29856">MITLIRVSDVSNYLVCASQRSGSTLLVESLAASGVAGKPQEFFQYFTASSQAPQPREWFAGVHDPEILDLLAPIDDGIVDTRGSEEWKADILDQGRSPNGVWGGKLMWNQTPLLIARSRVASGSLRTAIRSIFDGVDPVYIHVYREDVVPQAVSMWRAVQTRVWRDEAGVHSSGEDGAVYHAGGIAHLAGILLEQDRNWRRWFAAESIEPVEVGFGDLVRNPTDTTARVLSAIGQDPDLAPPPPLKPQSNARSKEWADHYRIDATRNGYPL</sequence>
<comment type="function">
    <text evidence="1">Catalyzes the sulfuryl group transfer from 3'-phosphoadenosine-5'-phosphosulfate (PAPS) to trehalose, leading to trehalose-2-sulfate (T2S).</text>
</comment>
<dbReference type="NCBIfam" id="NF047724">
    <property type="entry name" value="TrhSuTaseStf0"/>
    <property type="match status" value="1"/>
</dbReference>
<evidence type="ECO:0000259" key="4">
    <source>
        <dbReference type="Pfam" id="PF09037"/>
    </source>
</evidence>
<dbReference type="SUPFAM" id="SSF52540">
    <property type="entry name" value="P-loop containing nucleoside triphosphate hydrolases"/>
    <property type="match status" value="1"/>
</dbReference>
<reference evidence="5 6" key="1">
    <citation type="submission" date="2018-11" db="EMBL/GenBank/DDBJ databases">
        <title>Gordonia insulae sp. nov., isolated from an island soil.</title>
        <authorList>
            <person name="Kim Y.S."/>
            <person name="Kim S.B."/>
        </authorList>
    </citation>
    <scope>NUCLEOTIDE SEQUENCE [LARGE SCALE GENOMIC DNA]</scope>
    <source>
        <strain evidence="5 6">MMS17-SY073</strain>
    </source>
</reference>
<feature type="region of interest" description="Disordered" evidence="3">
    <location>
        <begin position="233"/>
        <end position="256"/>
    </location>
</feature>
<feature type="active site" description="Proton acceptor" evidence="2">
    <location>
        <position position="41"/>
    </location>
</feature>
<dbReference type="PIRSF" id="PIRSF021497">
    <property type="entry name" value="Sulphotransferase_Stf0"/>
    <property type="match status" value="1"/>
</dbReference>
<evidence type="ECO:0000313" key="6">
    <source>
        <dbReference type="Proteomes" id="UP000271469"/>
    </source>
</evidence>
<dbReference type="AlphaFoldDB" id="A0A3G8JQ80"/>
<dbReference type="GO" id="GO:0016740">
    <property type="term" value="F:transferase activity"/>
    <property type="evidence" value="ECO:0007669"/>
    <property type="project" value="UniProtKB-UniRule"/>
</dbReference>
<feature type="domain" description="Sulphotransferase Stf0" evidence="4">
    <location>
        <begin position="13"/>
        <end position="263"/>
    </location>
</feature>
<dbReference type="EMBL" id="CP033972">
    <property type="protein sequence ID" value="AZG47073.1"/>
    <property type="molecule type" value="Genomic_DNA"/>
</dbReference>
<keyword evidence="1" id="KW-0119">Carbohydrate metabolism</keyword>
<proteinExistence type="inferred from homology"/>
<organism evidence="5 6">
    <name type="scientific">Gordonia insulae</name>
    <dbReference type="NCBI Taxonomy" id="2420509"/>
    <lineage>
        <taxon>Bacteria</taxon>
        <taxon>Bacillati</taxon>
        <taxon>Actinomycetota</taxon>
        <taxon>Actinomycetes</taxon>
        <taxon>Mycobacteriales</taxon>
        <taxon>Gordoniaceae</taxon>
        <taxon>Gordonia</taxon>
    </lineage>
</organism>
<dbReference type="InterPro" id="IPR015124">
    <property type="entry name" value="Stf0"/>
</dbReference>
<keyword evidence="6" id="KW-1185">Reference proteome</keyword>
<dbReference type="InterPro" id="IPR024628">
    <property type="entry name" value="Sulfotransferase_Stf0_dom"/>
</dbReference>
<evidence type="ECO:0000256" key="2">
    <source>
        <dbReference type="PIRSR" id="PIRSR021497-1"/>
    </source>
</evidence>
<comment type="similarity">
    <text evidence="1">Belongs to the Stf0 sulfotransferase family.</text>
</comment>
<keyword evidence="1 5" id="KW-0808">Transferase</keyword>
<comment type="pathway">
    <text evidence="1">Glycolipid metabolism.</text>
</comment>
<dbReference type="Gene3D" id="3.40.50.300">
    <property type="entry name" value="P-loop containing nucleotide triphosphate hydrolases"/>
    <property type="match status" value="1"/>
</dbReference>
<dbReference type="Proteomes" id="UP000271469">
    <property type="component" value="Chromosome"/>
</dbReference>
<accession>A0A3G8JQ80</accession>
<dbReference type="InterPro" id="IPR027417">
    <property type="entry name" value="P-loop_NTPase"/>
</dbReference>
<evidence type="ECO:0000313" key="5">
    <source>
        <dbReference type="EMBL" id="AZG47073.1"/>
    </source>
</evidence>
<dbReference type="Pfam" id="PF09037">
    <property type="entry name" value="Sulphotransf"/>
    <property type="match status" value="1"/>
</dbReference>
<dbReference type="KEGG" id="gom:D7316_03681"/>
<evidence type="ECO:0000256" key="3">
    <source>
        <dbReference type="SAM" id="MobiDB-lite"/>
    </source>
</evidence>
<gene>
    <name evidence="5" type="primary">stf0</name>
    <name evidence="5" type="ORF">D7316_03681</name>
</gene>
<name>A0A3G8JQ80_9ACTN</name>
<comment type="catalytic activity">
    <reaction evidence="1">
        <text>alpha,alpha-trehalose + 3'-phosphoadenylyl sulfate = 2-O-sulfo-alpha,alpha-trehalose + adenosine 3',5'-bisphosphate + H(+)</text>
        <dbReference type="Rhea" id="RHEA:41608"/>
        <dbReference type="ChEBI" id="CHEBI:15378"/>
        <dbReference type="ChEBI" id="CHEBI:16551"/>
        <dbReference type="ChEBI" id="CHEBI:58339"/>
        <dbReference type="ChEBI" id="CHEBI:58343"/>
        <dbReference type="ChEBI" id="CHEBI:60091"/>
        <dbReference type="EC" id="2.8.2.37"/>
    </reaction>
</comment>